<dbReference type="GO" id="GO:0016020">
    <property type="term" value="C:membrane"/>
    <property type="evidence" value="ECO:0007669"/>
    <property type="project" value="GOC"/>
</dbReference>
<keyword evidence="1 2" id="KW-0808">Transferase</keyword>
<dbReference type="PANTHER" id="PTHR32385">
    <property type="entry name" value="MANNOSYL PHOSPHORYLINOSITOL CERAMIDE SYNTHASE"/>
    <property type="match status" value="1"/>
</dbReference>
<keyword evidence="3" id="KW-1185">Reference proteome</keyword>
<dbReference type="GO" id="GO:0051999">
    <property type="term" value="P:mannosyl-inositol phosphorylceramide biosynthetic process"/>
    <property type="evidence" value="ECO:0007669"/>
    <property type="project" value="TreeGrafter"/>
</dbReference>
<evidence type="ECO:0000313" key="2">
    <source>
        <dbReference type="EMBL" id="MBD2752581.1"/>
    </source>
</evidence>
<organism evidence="2 3">
    <name type="scientific">Spirosoma validum</name>
    <dbReference type="NCBI Taxonomy" id="2771355"/>
    <lineage>
        <taxon>Bacteria</taxon>
        <taxon>Pseudomonadati</taxon>
        <taxon>Bacteroidota</taxon>
        <taxon>Cytophagia</taxon>
        <taxon>Cytophagales</taxon>
        <taxon>Cytophagaceae</taxon>
        <taxon>Spirosoma</taxon>
    </lineage>
</organism>
<dbReference type="PANTHER" id="PTHR32385:SF15">
    <property type="entry name" value="INOSITOL PHOSPHOCERAMIDE MANNOSYLTRANSFERASE 1"/>
    <property type="match status" value="1"/>
</dbReference>
<comment type="caution">
    <text evidence="2">The sequence shown here is derived from an EMBL/GenBank/DDBJ whole genome shotgun (WGS) entry which is preliminary data.</text>
</comment>
<evidence type="ECO:0000313" key="3">
    <source>
        <dbReference type="Proteomes" id="UP000653797"/>
    </source>
</evidence>
<dbReference type="InterPro" id="IPR007577">
    <property type="entry name" value="GlycoTrfase_DXD_sugar-bd_CS"/>
</dbReference>
<proteinExistence type="predicted"/>
<evidence type="ECO:0000256" key="1">
    <source>
        <dbReference type="ARBA" id="ARBA00022679"/>
    </source>
</evidence>
<reference evidence="2" key="1">
    <citation type="submission" date="2020-09" db="EMBL/GenBank/DDBJ databases">
        <authorList>
            <person name="Kim M.K."/>
        </authorList>
    </citation>
    <scope>NUCLEOTIDE SEQUENCE</scope>
    <source>
        <strain evidence="2">BT704</strain>
    </source>
</reference>
<dbReference type="AlphaFoldDB" id="A0A927AZG2"/>
<name>A0A927AZG2_9BACT</name>
<protein>
    <submittedName>
        <fullName evidence="2">Glycosyl transferase</fullName>
    </submittedName>
</protein>
<accession>A0A927AZG2</accession>
<dbReference type="GO" id="GO:0000030">
    <property type="term" value="F:mannosyltransferase activity"/>
    <property type="evidence" value="ECO:0007669"/>
    <property type="project" value="TreeGrafter"/>
</dbReference>
<dbReference type="Gene3D" id="3.90.550.20">
    <property type="match status" value="1"/>
</dbReference>
<dbReference type="InterPro" id="IPR029044">
    <property type="entry name" value="Nucleotide-diphossugar_trans"/>
</dbReference>
<dbReference type="Pfam" id="PF04488">
    <property type="entry name" value="Gly_transf_sug"/>
    <property type="match status" value="1"/>
</dbReference>
<dbReference type="EMBL" id="JACXAA010000002">
    <property type="protein sequence ID" value="MBD2752581.1"/>
    <property type="molecule type" value="Genomic_DNA"/>
</dbReference>
<sequence>MIPKIIHYCWFGRGKMPAKAMYCIESWKKYLPDYELYLWNEDTFDVHQVRYVKQAYEARKFAFVTDYVRLYALYHVGGVYMDTDVEVLKSLDTLLNLPGFSGFESDTDIPTGIMAVEQHNPWAKEQLDYYTDRPFLNDDTSFDYTTNVEIISRSMQANGFLLNNTYQVYRDCMHIFPKDYFCPKTRAGEIILTPNTYCIHHFEGSWQPVQYKLKKFIFHRLLGVSITNLLVGAKRQLLKRVR</sequence>
<dbReference type="InterPro" id="IPR051706">
    <property type="entry name" value="Glycosyltransferase_domain"/>
</dbReference>
<dbReference type="RefSeq" id="WP_191038213.1">
    <property type="nucleotide sequence ID" value="NZ_JACXAA010000002.1"/>
</dbReference>
<dbReference type="SUPFAM" id="SSF53448">
    <property type="entry name" value="Nucleotide-diphospho-sugar transferases"/>
    <property type="match status" value="1"/>
</dbReference>
<gene>
    <name evidence="2" type="ORF">IC230_06760</name>
</gene>
<dbReference type="Proteomes" id="UP000653797">
    <property type="component" value="Unassembled WGS sequence"/>
</dbReference>